<organism evidence="1 2">
    <name type="scientific">Lepraria neglecta</name>
    <dbReference type="NCBI Taxonomy" id="209136"/>
    <lineage>
        <taxon>Eukaryota</taxon>
        <taxon>Fungi</taxon>
        <taxon>Dikarya</taxon>
        <taxon>Ascomycota</taxon>
        <taxon>Pezizomycotina</taxon>
        <taxon>Lecanoromycetes</taxon>
        <taxon>OSLEUM clade</taxon>
        <taxon>Lecanoromycetidae</taxon>
        <taxon>Lecanorales</taxon>
        <taxon>Lecanorineae</taxon>
        <taxon>Stereocaulaceae</taxon>
        <taxon>Lepraria</taxon>
    </lineage>
</organism>
<name>A0AAE0DN35_9LECA</name>
<proteinExistence type="predicted"/>
<dbReference type="InterPro" id="IPR027417">
    <property type="entry name" value="P-loop_NTPase"/>
</dbReference>
<comment type="caution">
    <text evidence="1">The sequence shown here is derived from an EMBL/GenBank/DDBJ whole genome shotgun (WGS) entry which is preliminary data.</text>
</comment>
<evidence type="ECO:0008006" key="3">
    <source>
        <dbReference type="Google" id="ProtNLM"/>
    </source>
</evidence>
<dbReference type="PANTHER" id="PTHR46082">
    <property type="entry name" value="ATP/GTP-BINDING PROTEIN-RELATED"/>
    <property type="match status" value="1"/>
</dbReference>
<dbReference type="EMBL" id="JASNWA010000004">
    <property type="protein sequence ID" value="KAK3176278.1"/>
    <property type="molecule type" value="Genomic_DNA"/>
</dbReference>
<gene>
    <name evidence="1" type="ORF">OEA41_007601</name>
</gene>
<dbReference type="Gene3D" id="3.40.50.300">
    <property type="entry name" value="P-loop containing nucleotide triphosphate hydrolases"/>
    <property type="match status" value="1"/>
</dbReference>
<dbReference type="Gene3D" id="1.25.40.10">
    <property type="entry name" value="Tetratricopeptide repeat domain"/>
    <property type="match status" value="2"/>
</dbReference>
<dbReference type="SMART" id="SM00028">
    <property type="entry name" value="TPR"/>
    <property type="match status" value="4"/>
</dbReference>
<protein>
    <recommendedName>
        <fullName evidence="3">TPR-like protein</fullName>
    </recommendedName>
</protein>
<evidence type="ECO:0000313" key="1">
    <source>
        <dbReference type="EMBL" id="KAK3176278.1"/>
    </source>
</evidence>
<dbReference type="SUPFAM" id="SSF52540">
    <property type="entry name" value="P-loop containing nucleoside triphosphate hydrolases"/>
    <property type="match status" value="1"/>
</dbReference>
<dbReference type="SUPFAM" id="SSF48452">
    <property type="entry name" value="TPR-like"/>
    <property type="match status" value="2"/>
</dbReference>
<dbReference type="AlphaFoldDB" id="A0AAE0DN35"/>
<dbReference type="InterPro" id="IPR011990">
    <property type="entry name" value="TPR-like_helical_dom_sf"/>
</dbReference>
<accession>A0AAE0DN35</accession>
<reference evidence="1" key="1">
    <citation type="submission" date="2022-11" db="EMBL/GenBank/DDBJ databases">
        <title>Chromosomal genome sequence assembly and mating type (MAT) locus characterization of the leprose asexual lichenized fungus Lepraria neglecta (Nyl.) Erichsen.</title>
        <authorList>
            <person name="Allen J.L."/>
            <person name="Pfeffer B."/>
        </authorList>
    </citation>
    <scope>NUCLEOTIDE SEQUENCE</scope>
    <source>
        <strain evidence="1">Allen 5258</strain>
    </source>
</reference>
<dbReference type="PANTHER" id="PTHR46082:SF6">
    <property type="entry name" value="AAA+ ATPASE DOMAIN-CONTAINING PROTEIN-RELATED"/>
    <property type="match status" value="1"/>
</dbReference>
<sequence>MRLSEPAVMTQFMVPVQWADDFTKRETQLDFLASTLCQPEARTSGSGGAGWYWEPIKAQFYHISYIHLDRFSWLIISSCVSKTRLALQYAAQYKKSSEISVFWIHAATAERFRKASRDIAKKVDISDCEKSGKWLIILDNADDIDVLYAPSSGRFADYFPRSDHGSILMTTRNKQIGIKFATAKNIIDLPAMTDIESSMLLTARLGEGQLDLRERIKLAEALEGLPLALIQAISYISENGMTVARYLELYNGSDANKVHLLSANFEDDIRDAEPKNPVAVTWVVTFEYLRTQNPLVTDALCLMSMFDAQAIPESLIFKPHEDASKSLLNDKVLGVLQAYSMISQRNSSSVIHEAISVITTSLQSTNVHQGWHNPEKYLRDIPHAMTVLSTQQLRLQGDHVSVPEPFIRQMFPKDHIERGVICPQCTGCLLIELSRRYCVYGDDTRALSMALKAATIFNHVFGEDDEFSLHSRYEEAVVLRALKDHHRSELVFREILATRTTMLTCRQLELDSMYGLAETLDHLREHVEAESLYSQALELSKEKYEEVSNMTLGLTRGLSRNLSLQGRYDEATNISLEVVRLRNDVRSRSELANNFMLQGQYTKAQGLYLTMLDQEGMVREMDQVDVGHDLLRLAETYSKTGNYARAEHYQSLALAAMEKKLGTSHRWTINVMVELAETYYHLDRLDKAEELQLIALENEEEQKGRSHRSTLVTMKHLSNTWLAQGKRSEAQERASETLSLTLEAFGAEILEHLRRKGWHDKNFVTGLDPMDLHVRLALLVGTKPDF</sequence>
<dbReference type="InterPro" id="IPR053137">
    <property type="entry name" value="NLR-like"/>
</dbReference>
<keyword evidence="2" id="KW-1185">Reference proteome</keyword>
<dbReference type="Proteomes" id="UP001276659">
    <property type="component" value="Unassembled WGS sequence"/>
</dbReference>
<dbReference type="InterPro" id="IPR019734">
    <property type="entry name" value="TPR_rpt"/>
</dbReference>
<dbReference type="Pfam" id="PF13424">
    <property type="entry name" value="TPR_12"/>
    <property type="match status" value="1"/>
</dbReference>
<evidence type="ECO:0000313" key="2">
    <source>
        <dbReference type="Proteomes" id="UP001276659"/>
    </source>
</evidence>